<reference evidence="1" key="2">
    <citation type="submission" date="2020-09" db="EMBL/GenBank/DDBJ databases">
        <authorList>
            <person name="Sun Q."/>
            <person name="Zhou Y."/>
        </authorList>
    </citation>
    <scope>NUCLEOTIDE SEQUENCE</scope>
    <source>
        <strain evidence="1">CGMCC 1.15290</strain>
    </source>
</reference>
<protein>
    <submittedName>
        <fullName evidence="1">Uncharacterized protein</fullName>
    </submittedName>
</protein>
<comment type="caution">
    <text evidence="1">The sequence shown here is derived from an EMBL/GenBank/DDBJ whole genome shotgun (WGS) entry which is preliminary data.</text>
</comment>
<dbReference type="Proteomes" id="UP000627292">
    <property type="component" value="Unassembled WGS sequence"/>
</dbReference>
<dbReference type="EMBL" id="BMIB01000004">
    <property type="protein sequence ID" value="GGH78018.1"/>
    <property type="molecule type" value="Genomic_DNA"/>
</dbReference>
<keyword evidence="2" id="KW-1185">Reference proteome</keyword>
<proteinExistence type="predicted"/>
<organism evidence="1 2">
    <name type="scientific">Filimonas zeae</name>
    <dbReference type="NCBI Taxonomy" id="1737353"/>
    <lineage>
        <taxon>Bacteria</taxon>
        <taxon>Pseudomonadati</taxon>
        <taxon>Bacteroidota</taxon>
        <taxon>Chitinophagia</taxon>
        <taxon>Chitinophagales</taxon>
        <taxon>Chitinophagaceae</taxon>
        <taxon>Filimonas</taxon>
    </lineage>
</organism>
<evidence type="ECO:0000313" key="1">
    <source>
        <dbReference type="EMBL" id="GGH78018.1"/>
    </source>
</evidence>
<name>A0A917J1S0_9BACT</name>
<reference evidence="1" key="1">
    <citation type="journal article" date="2014" name="Int. J. Syst. Evol. Microbiol.">
        <title>Complete genome sequence of Corynebacterium casei LMG S-19264T (=DSM 44701T), isolated from a smear-ripened cheese.</title>
        <authorList>
            <consortium name="US DOE Joint Genome Institute (JGI-PGF)"/>
            <person name="Walter F."/>
            <person name="Albersmeier A."/>
            <person name="Kalinowski J."/>
            <person name="Ruckert C."/>
        </authorList>
    </citation>
    <scope>NUCLEOTIDE SEQUENCE</scope>
    <source>
        <strain evidence="1">CGMCC 1.15290</strain>
    </source>
</reference>
<accession>A0A917J1S0</accession>
<dbReference type="AlphaFoldDB" id="A0A917J1S0"/>
<sequence length="176" mass="20313">MMAYDTGRGKAPLYRKENKTAYGFKGNRGDDYCNSRHTKQTRQDTLNEVSRLGMKGKVERGRDYTPLFRFLLSKVGKDWDEVHSEAVSRLDKKAPIFWMVAIHEAEKRELVCMSESAYWSGLYVDENNILQKVNPELTIHDIYPYCACCTHTFNGELVTNKYDDGKVKLSRSIQAL</sequence>
<dbReference type="RefSeq" id="WP_188956643.1">
    <property type="nucleotide sequence ID" value="NZ_BMIB01000004.1"/>
</dbReference>
<evidence type="ECO:0000313" key="2">
    <source>
        <dbReference type="Proteomes" id="UP000627292"/>
    </source>
</evidence>
<gene>
    <name evidence="1" type="ORF">GCM10011379_45240</name>
</gene>